<gene>
    <name evidence="2" type="ORF">BLA39750_00736</name>
</gene>
<proteinExistence type="predicted"/>
<accession>A0A6P2UTT3</accession>
<sequence>MPPRGKRNDRNLKRQSLENRQVFNTFNNRSRVIVRFRGPLVRWRRGDARNLRATIASADDSDGWQSPRLPLSIYTILSRRSVRRHNAVAARASVAIHTDEVASLLP</sequence>
<feature type="region of interest" description="Disordered" evidence="1">
    <location>
        <begin position="1"/>
        <end position="20"/>
    </location>
</feature>
<dbReference type="Proteomes" id="UP000494110">
    <property type="component" value="Unassembled WGS sequence"/>
</dbReference>
<evidence type="ECO:0000313" key="2">
    <source>
        <dbReference type="EMBL" id="VWC73942.1"/>
    </source>
</evidence>
<evidence type="ECO:0000313" key="3">
    <source>
        <dbReference type="Proteomes" id="UP000494110"/>
    </source>
</evidence>
<dbReference type="EMBL" id="CABVQN010000003">
    <property type="protein sequence ID" value="VWC73942.1"/>
    <property type="molecule type" value="Genomic_DNA"/>
</dbReference>
<name>A0A6P2UTT3_BURL3</name>
<evidence type="ECO:0000256" key="1">
    <source>
        <dbReference type="SAM" id="MobiDB-lite"/>
    </source>
</evidence>
<reference evidence="2 3" key="1">
    <citation type="submission" date="2019-09" db="EMBL/GenBank/DDBJ databases">
        <authorList>
            <person name="Depoorter E."/>
        </authorList>
    </citation>
    <scope>NUCLEOTIDE SEQUENCE [LARGE SCALE GENOMIC DNA]</scope>
    <source>
        <strain evidence="2">R-39750</strain>
    </source>
</reference>
<feature type="compositionally biased region" description="Basic and acidic residues" evidence="1">
    <location>
        <begin position="1"/>
        <end position="17"/>
    </location>
</feature>
<protein>
    <submittedName>
        <fullName evidence="2">Uncharacterized protein</fullName>
    </submittedName>
</protein>
<organism evidence="2 3">
    <name type="scientific">Burkholderia lata (strain ATCC 17760 / DSM 23089 / LMG 22485 / NCIMB 9086 / R18194 / 383)</name>
    <dbReference type="NCBI Taxonomy" id="482957"/>
    <lineage>
        <taxon>Bacteria</taxon>
        <taxon>Pseudomonadati</taxon>
        <taxon>Pseudomonadota</taxon>
        <taxon>Betaproteobacteria</taxon>
        <taxon>Burkholderiales</taxon>
        <taxon>Burkholderiaceae</taxon>
        <taxon>Burkholderia</taxon>
        <taxon>Burkholderia cepacia complex</taxon>
    </lineage>
</organism>
<dbReference type="AlphaFoldDB" id="A0A6P2UTT3"/>